<proteinExistence type="predicted"/>
<evidence type="ECO:0000256" key="1">
    <source>
        <dbReference type="SAM" id="Phobius"/>
    </source>
</evidence>
<evidence type="ECO:0000313" key="2">
    <source>
        <dbReference type="EMBL" id="TWP33210.1"/>
    </source>
</evidence>
<dbReference type="Proteomes" id="UP000320244">
    <property type="component" value="Unassembled WGS sequence"/>
</dbReference>
<organism evidence="2 3">
    <name type="scientific">Leekyejoonella antrihumi</name>
    <dbReference type="NCBI Taxonomy" id="1660198"/>
    <lineage>
        <taxon>Bacteria</taxon>
        <taxon>Bacillati</taxon>
        <taxon>Actinomycetota</taxon>
        <taxon>Actinomycetes</taxon>
        <taxon>Micrococcales</taxon>
        <taxon>Dermacoccaceae</taxon>
        <taxon>Leekyejoonella</taxon>
    </lineage>
</organism>
<comment type="caution">
    <text evidence="2">The sequence shown here is derived from an EMBL/GenBank/DDBJ whole genome shotgun (WGS) entry which is preliminary data.</text>
</comment>
<feature type="transmembrane region" description="Helical" evidence="1">
    <location>
        <begin position="20"/>
        <end position="37"/>
    </location>
</feature>
<dbReference type="EMBL" id="VCQV01000046">
    <property type="protein sequence ID" value="TWP33210.1"/>
    <property type="molecule type" value="Genomic_DNA"/>
</dbReference>
<keyword evidence="1" id="KW-0812">Transmembrane</keyword>
<keyword evidence="3" id="KW-1185">Reference proteome</keyword>
<evidence type="ECO:0000313" key="3">
    <source>
        <dbReference type="Proteomes" id="UP000320244"/>
    </source>
</evidence>
<gene>
    <name evidence="2" type="ORF">FGL98_22030</name>
</gene>
<sequence>MNSNEWGFARAIRPRRGFTVMLLLGGSTLFGVLFAVLKGTGGGWHMVLGNLSAPWLVLPIAAGAVASRRSVTSGLVGGLAALLSLAAFYATTATLWHMVKL</sequence>
<feature type="transmembrane region" description="Helical" evidence="1">
    <location>
        <begin position="78"/>
        <end position="99"/>
    </location>
</feature>
<reference evidence="2 3" key="1">
    <citation type="submission" date="2019-05" db="EMBL/GenBank/DDBJ databases">
        <authorList>
            <person name="Lee S.D."/>
        </authorList>
    </citation>
    <scope>NUCLEOTIDE SEQUENCE [LARGE SCALE GENOMIC DNA]</scope>
    <source>
        <strain evidence="2 3">C5-26</strain>
    </source>
</reference>
<feature type="transmembrane region" description="Helical" evidence="1">
    <location>
        <begin position="43"/>
        <end position="66"/>
    </location>
</feature>
<reference evidence="2 3" key="2">
    <citation type="submission" date="2019-08" db="EMBL/GenBank/DDBJ databases">
        <title>Jejuicoccus antrihumi gen. nov., sp. nov., a new member of the family Dermacoccaceae isolated from a cave.</title>
        <authorList>
            <person name="Schumann P."/>
            <person name="Kim I.S."/>
        </authorList>
    </citation>
    <scope>NUCLEOTIDE SEQUENCE [LARGE SCALE GENOMIC DNA]</scope>
    <source>
        <strain evidence="2 3">C5-26</strain>
    </source>
</reference>
<name>A0A563DSJ0_9MICO</name>
<keyword evidence="1" id="KW-0472">Membrane</keyword>
<dbReference type="RefSeq" id="WP_146320550.1">
    <property type="nucleotide sequence ID" value="NZ_VCQV01000046.1"/>
</dbReference>
<protein>
    <submittedName>
        <fullName evidence="2">Uncharacterized protein</fullName>
    </submittedName>
</protein>
<dbReference type="AlphaFoldDB" id="A0A563DSJ0"/>
<accession>A0A563DSJ0</accession>
<keyword evidence="1" id="KW-1133">Transmembrane helix</keyword>